<reference evidence="2" key="1">
    <citation type="journal article" date="2023" name="Front. Plant Sci.">
        <title>Chromosomal-level genome assembly of Melastoma candidum provides insights into trichome evolution.</title>
        <authorList>
            <person name="Zhong Y."/>
            <person name="Wu W."/>
            <person name="Sun C."/>
            <person name="Zou P."/>
            <person name="Liu Y."/>
            <person name="Dai S."/>
            <person name="Zhou R."/>
        </authorList>
    </citation>
    <scope>NUCLEOTIDE SEQUENCE [LARGE SCALE GENOMIC DNA]</scope>
</reference>
<name>A0ACB9QFJ8_9MYRT</name>
<organism evidence="1 2">
    <name type="scientific">Melastoma candidum</name>
    <dbReference type="NCBI Taxonomy" id="119954"/>
    <lineage>
        <taxon>Eukaryota</taxon>
        <taxon>Viridiplantae</taxon>
        <taxon>Streptophyta</taxon>
        <taxon>Embryophyta</taxon>
        <taxon>Tracheophyta</taxon>
        <taxon>Spermatophyta</taxon>
        <taxon>Magnoliopsida</taxon>
        <taxon>eudicotyledons</taxon>
        <taxon>Gunneridae</taxon>
        <taxon>Pentapetalae</taxon>
        <taxon>rosids</taxon>
        <taxon>malvids</taxon>
        <taxon>Myrtales</taxon>
        <taxon>Melastomataceae</taxon>
        <taxon>Melastomatoideae</taxon>
        <taxon>Melastomateae</taxon>
        <taxon>Melastoma</taxon>
    </lineage>
</organism>
<evidence type="ECO:0000313" key="1">
    <source>
        <dbReference type="EMBL" id="KAI4365206.1"/>
    </source>
</evidence>
<evidence type="ECO:0000313" key="2">
    <source>
        <dbReference type="Proteomes" id="UP001057402"/>
    </source>
</evidence>
<gene>
    <name evidence="1" type="ORF">MLD38_021213</name>
</gene>
<protein>
    <submittedName>
        <fullName evidence="1">Uncharacterized protein</fullName>
    </submittedName>
</protein>
<proteinExistence type="predicted"/>
<comment type="caution">
    <text evidence="1">The sequence shown here is derived from an EMBL/GenBank/DDBJ whole genome shotgun (WGS) entry which is preliminary data.</text>
</comment>
<sequence>MVVLSRNVLDGHFPSLVRTCKPPAAELEDVPAIDLLRPDAGALLVRACEDRGFFKVANHGVSAELTARLEAEALRFFGRPQHEKDAAGPADPFGYGSKTIGSNGDVGWVEYLLLSANLDVPSDAARSALLWNLPAFQAAAEEYVAGVRNVVYRVLDLISDNLGIEPRDMLSSLLRDKNNDSCFRVNHYPASPKPLQGLIERRNLVGFGEHTDPQIISVLRSNNTSGFQISLRNGSWVSIPPDDASLFFLVGDTFQVLTNGRLRSVKHRVLADGRRSRISMIYFGGPAMSQKISPLRCLMSEGEESLYEEFTWYKYKKSAYRSRLADYRLGAFEKSKARRN</sequence>
<keyword evidence="2" id="KW-1185">Reference proteome</keyword>
<dbReference type="EMBL" id="CM042885">
    <property type="protein sequence ID" value="KAI4365206.1"/>
    <property type="molecule type" value="Genomic_DNA"/>
</dbReference>
<accession>A0ACB9QFJ8</accession>
<dbReference type="Proteomes" id="UP001057402">
    <property type="component" value="Chromosome 6"/>
</dbReference>